<dbReference type="SMART" id="SM00404">
    <property type="entry name" value="PTPc_motif"/>
    <property type="match status" value="1"/>
</dbReference>
<dbReference type="InterPro" id="IPR000242">
    <property type="entry name" value="PTP_cat"/>
</dbReference>
<evidence type="ECO:0000313" key="6">
    <source>
        <dbReference type="Proteomes" id="UP001172673"/>
    </source>
</evidence>
<organism evidence="5 6">
    <name type="scientific">Cladophialophora chaetospira</name>
    <dbReference type="NCBI Taxonomy" id="386627"/>
    <lineage>
        <taxon>Eukaryota</taxon>
        <taxon>Fungi</taxon>
        <taxon>Dikarya</taxon>
        <taxon>Ascomycota</taxon>
        <taxon>Pezizomycotina</taxon>
        <taxon>Eurotiomycetes</taxon>
        <taxon>Chaetothyriomycetidae</taxon>
        <taxon>Chaetothyriales</taxon>
        <taxon>Herpotrichiellaceae</taxon>
        <taxon>Cladophialophora</taxon>
    </lineage>
</organism>
<feature type="compositionally biased region" description="Polar residues" evidence="2">
    <location>
        <begin position="553"/>
        <end position="562"/>
    </location>
</feature>
<dbReference type="InterPro" id="IPR050348">
    <property type="entry name" value="Protein-Tyr_Phosphatase"/>
</dbReference>
<dbReference type="EMBL" id="JAPDRK010000003">
    <property type="protein sequence ID" value="KAJ9614446.1"/>
    <property type="molecule type" value="Genomic_DNA"/>
</dbReference>
<dbReference type="InterPro" id="IPR003595">
    <property type="entry name" value="Tyr_Pase_cat"/>
</dbReference>
<dbReference type="SUPFAM" id="SSF52799">
    <property type="entry name" value="(Phosphotyrosine protein) phosphatases II"/>
    <property type="match status" value="1"/>
</dbReference>
<dbReference type="Gene3D" id="3.90.190.10">
    <property type="entry name" value="Protein tyrosine phosphatase superfamily"/>
    <property type="match status" value="2"/>
</dbReference>
<feature type="domain" description="Tyrosine-protein phosphatase" evidence="3">
    <location>
        <begin position="693"/>
        <end position="1174"/>
    </location>
</feature>
<sequence>MEHEWAENRLADFNLWASGVGAAATRTDKISLDARLSGKPALTIVFTRLLQMLIRFLEKCLGIVAELGTEELKQHLRWLARSNHDVEADQELRRRSSLKHTNSNRRNSRSLSPWSDQSSLDSEVDESRQGDNGGLAEAILGVDSTMDQLHNLGFAIRRAGNQLRLQKADARFDRSEHTELESFLRFWILANTRPGSADVSVDLGTLTPVQLRLVEANLIRRNRFLYAQRHSRRLLKAGQNAQDESSSSLSVPTGGVNESLPLYENEEPELLPRRQDLSAAGELANVNRGAPADNSTATRLESATEILQPKRQGRDSQVTSTALRVRYPNPPNIRPGAKLFKCPSCCLTLDIDCSIGGRWRRHLADDVSPYSCIHEDCPKPKATFATRQAWTNHMVGEDHSTGTFWACLICLDNFRYEAEMLLADHIKEKHQQHVSSDQIPTMLDACQQTLSATDLSCPLCSEDEAEETRSSLDHIVEHVHSFALLSLPWAPDAPVVGPGVLQEASIKVVPWLELGEDYARPNLVEAQIEANGTTDEASLYFTNEAYFAENESMRSSSVSASTDTERDLGGFDIDGPLVFPEMDASLQVPPANHPIPTDLAPRIPDDEDGTTPVPATASPQSRKRQYSQDDLDPQDNLTQIKVGLPEWLNISKSEISFAFQDLEWKQRARLAHALQNPDTSPFRTDKSAITLSRNRYSDVQPWECSRIKLKQAIDGSDYINASPIVLKSDGKRVGSEEDNTGPSPTKQVERRYIATQGPKKTTFLHFWQMVLQESSGEIGVVIMLTRTHEGDKEKCGQYFPADMDNPDMTISALEPEEEISGGEKKISTGSEASQALAATHRASRPPPQGGRIKTPENETTICEFEEIAEFVKLSRTSLVNPWPNIQLNLMTGSRGGLDKLSARIGTGASRNLVDRRFIRDWKTDKILVAGGYGQKAMFLETVQLKFSFPGRTGGGREEFIVVEDLKGHQAILSDESTRKLGVISVLGREDEDEHKHEPVQAGTVHDSHLSAEPEAMQTSIRRSGREDYCVVSLISTHYVEGLRCEYRELHVRIGKAIKTVHHYLFDAWPDFGTPEAEDRAALIQLMKVTNLLAADSPRIVHDSGGVGRAGTFIALDFLKAMDETGLLFQAPTRNSADDEKDLIFQTVNTLREQRMMMVMNEMQYTFIYDVLRNDFVENYTFLGKYAHVSRGKEHPGISISSAGVRGRTWLDQERQESQQISPPPNTPGLGPDVFEKRLLACPYARHDPQRYSERNRNEKNYRGCSSVYIRSIARLKQHLYRVHCRPTYYCHYCFSTFGSRNEEHDHRMARSCERKTSPFEEKMTETQGDAIRRQGERENLAETWKSIYCILFPGLPVPIDPYQDG</sequence>
<keyword evidence="6" id="KW-1185">Reference proteome</keyword>
<dbReference type="GO" id="GO:0004725">
    <property type="term" value="F:protein tyrosine phosphatase activity"/>
    <property type="evidence" value="ECO:0007669"/>
    <property type="project" value="InterPro"/>
</dbReference>
<evidence type="ECO:0000256" key="2">
    <source>
        <dbReference type="SAM" id="MobiDB-lite"/>
    </source>
</evidence>
<gene>
    <name evidence="5" type="ORF">H2200_002582</name>
</gene>
<dbReference type="PROSITE" id="PS50055">
    <property type="entry name" value="TYR_PHOSPHATASE_PTP"/>
    <property type="match status" value="1"/>
</dbReference>
<feature type="region of interest" description="Disordered" evidence="2">
    <location>
        <begin position="90"/>
        <end position="131"/>
    </location>
</feature>
<feature type="domain" description="Tyrosine specific protein phosphatases" evidence="4">
    <location>
        <begin position="1083"/>
        <end position="1165"/>
    </location>
</feature>
<comment type="caution">
    <text evidence="5">The sequence shown here is derived from an EMBL/GenBank/DDBJ whole genome shotgun (WGS) entry which is preliminary data.</text>
</comment>
<accession>A0AA38XJ86</accession>
<feature type="region of interest" description="Disordered" evidence="2">
    <location>
        <begin position="1212"/>
        <end position="1231"/>
    </location>
</feature>
<dbReference type="SMART" id="SM00194">
    <property type="entry name" value="PTPc"/>
    <property type="match status" value="1"/>
</dbReference>
<dbReference type="PRINTS" id="PR00700">
    <property type="entry name" value="PRTYPHPHTASE"/>
</dbReference>
<dbReference type="PROSITE" id="PS50056">
    <property type="entry name" value="TYR_PHOSPHATASE_2"/>
    <property type="match status" value="1"/>
</dbReference>
<dbReference type="PANTHER" id="PTHR19134:SF449">
    <property type="entry name" value="TYROSINE-PROTEIN PHOSPHATASE 1"/>
    <property type="match status" value="1"/>
</dbReference>
<feature type="region of interest" description="Disordered" evidence="2">
    <location>
        <begin position="236"/>
        <end position="262"/>
    </location>
</feature>
<dbReference type="PANTHER" id="PTHR19134">
    <property type="entry name" value="RECEPTOR-TYPE TYROSINE-PROTEIN PHOSPHATASE"/>
    <property type="match status" value="1"/>
</dbReference>
<dbReference type="Pfam" id="PF00102">
    <property type="entry name" value="Y_phosphatase"/>
    <property type="match status" value="2"/>
</dbReference>
<reference evidence="5" key="1">
    <citation type="submission" date="2022-10" db="EMBL/GenBank/DDBJ databases">
        <title>Culturing micro-colonial fungi from biological soil crusts in the Mojave desert and describing Neophaeococcomyces mojavensis, and introducing the new genera and species Taxawa tesnikishii.</title>
        <authorList>
            <person name="Kurbessoian T."/>
            <person name="Stajich J.E."/>
        </authorList>
    </citation>
    <scope>NUCLEOTIDE SEQUENCE</scope>
    <source>
        <strain evidence="5">TK_41</strain>
    </source>
</reference>
<dbReference type="InterPro" id="IPR000387">
    <property type="entry name" value="Tyr_Pase_dom"/>
</dbReference>
<feature type="region of interest" description="Disordered" evidence="2">
    <location>
        <begin position="816"/>
        <end position="855"/>
    </location>
</feature>
<feature type="compositionally biased region" description="Polar residues" evidence="2">
    <location>
        <begin position="111"/>
        <end position="121"/>
    </location>
</feature>
<feature type="region of interest" description="Disordered" evidence="2">
    <location>
        <begin position="586"/>
        <end position="635"/>
    </location>
</feature>
<evidence type="ECO:0000259" key="4">
    <source>
        <dbReference type="PROSITE" id="PS50056"/>
    </source>
</evidence>
<dbReference type="Proteomes" id="UP001172673">
    <property type="component" value="Unassembled WGS sequence"/>
</dbReference>
<name>A0AA38XJ86_9EURO</name>
<proteinExistence type="inferred from homology"/>
<feature type="region of interest" description="Disordered" evidence="2">
    <location>
        <begin position="991"/>
        <end position="1019"/>
    </location>
</feature>
<feature type="compositionally biased region" description="Polar residues" evidence="2">
    <location>
        <begin position="239"/>
        <end position="251"/>
    </location>
</feature>
<feature type="region of interest" description="Disordered" evidence="2">
    <location>
        <begin position="552"/>
        <end position="573"/>
    </location>
</feature>
<evidence type="ECO:0000259" key="3">
    <source>
        <dbReference type="PROSITE" id="PS50055"/>
    </source>
</evidence>
<dbReference type="InterPro" id="IPR029021">
    <property type="entry name" value="Prot-tyrosine_phosphatase-like"/>
</dbReference>
<comment type="similarity">
    <text evidence="1">Belongs to the protein-tyrosine phosphatase family. Non-receptor class subfamily.</text>
</comment>
<evidence type="ECO:0000256" key="1">
    <source>
        <dbReference type="ARBA" id="ARBA00009649"/>
    </source>
</evidence>
<evidence type="ECO:0000313" key="5">
    <source>
        <dbReference type="EMBL" id="KAJ9614446.1"/>
    </source>
</evidence>
<feature type="compositionally biased region" description="Basic residues" evidence="2">
    <location>
        <begin position="95"/>
        <end position="108"/>
    </location>
</feature>
<protein>
    <submittedName>
        <fullName evidence="5">Uncharacterized protein</fullName>
    </submittedName>
</protein>